<evidence type="ECO:0000256" key="3">
    <source>
        <dbReference type="ARBA" id="ARBA00022448"/>
    </source>
</evidence>
<dbReference type="GO" id="GO:0015232">
    <property type="term" value="F:heme transmembrane transporter activity"/>
    <property type="evidence" value="ECO:0007669"/>
    <property type="project" value="InterPro"/>
</dbReference>
<proteinExistence type="inferred from homology"/>
<dbReference type="InterPro" id="IPR037066">
    <property type="entry name" value="Plug_dom_sf"/>
</dbReference>
<dbReference type="InterPro" id="IPR012910">
    <property type="entry name" value="Plug_dom"/>
</dbReference>
<evidence type="ECO:0000256" key="7">
    <source>
        <dbReference type="ARBA" id="ARBA00023077"/>
    </source>
</evidence>
<evidence type="ECO:0000256" key="8">
    <source>
        <dbReference type="ARBA" id="ARBA00023136"/>
    </source>
</evidence>
<comment type="caution">
    <text evidence="16">The sequence shown here is derived from an EMBL/GenBank/DDBJ whole genome shotgun (WGS) entry which is preliminary data.</text>
</comment>
<dbReference type="GO" id="GO:0044718">
    <property type="term" value="P:siderophore transmembrane transport"/>
    <property type="evidence" value="ECO:0007669"/>
    <property type="project" value="TreeGrafter"/>
</dbReference>
<protein>
    <submittedName>
        <fullName evidence="16">TonB-dependent receptor</fullName>
    </submittedName>
</protein>
<comment type="subcellular location">
    <subcellularLocation>
        <location evidence="1 11">Cell outer membrane</location>
        <topology evidence="1 11">Multi-pass membrane protein</topology>
    </subcellularLocation>
</comment>
<keyword evidence="5 11" id="KW-0812">Transmembrane</keyword>
<dbReference type="Gene3D" id="2.40.170.20">
    <property type="entry name" value="TonB-dependent receptor, beta-barrel domain"/>
    <property type="match status" value="1"/>
</dbReference>
<dbReference type="InterPro" id="IPR011276">
    <property type="entry name" value="TonB_haem/Hb_rcpt"/>
</dbReference>
<keyword evidence="4 11" id="KW-1134">Transmembrane beta strand</keyword>
<evidence type="ECO:0000259" key="15">
    <source>
        <dbReference type="Pfam" id="PF07715"/>
    </source>
</evidence>
<dbReference type="Proteomes" id="UP000267521">
    <property type="component" value="Unassembled WGS sequence"/>
</dbReference>
<dbReference type="SUPFAM" id="SSF56935">
    <property type="entry name" value="Porins"/>
    <property type="match status" value="1"/>
</dbReference>
<evidence type="ECO:0000256" key="5">
    <source>
        <dbReference type="ARBA" id="ARBA00022692"/>
    </source>
</evidence>
<evidence type="ECO:0000313" key="16">
    <source>
        <dbReference type="EMBL" id="RMW95374.1"/>
    </source>
</evidence>
<evidence type="ECO:0000259" key="14">
    <source>
        <dbReference type="Pfam" id="PF00593"/>
    </source>
</evidence>
<dbReference type="GO" id="GO:0009279">
    <property type="term" value="C:cell outer membrane"/>
    <property type="evidence" value="ECO:0007669"/>
    <property type="project" value="UniProtKB-SubCell"/>
</dbReference>
<keyword evidence="7 13" id="KW-0798">TonB box</keyword>
<dbReference type="Pfam" id="PF07715">
    <property type="entry name" value="Plug"/>
    <property type="match status" value="1"/>
</dbReference>
<dbReference type="PROSITE" id="PS01156">
    <property type="entry name" value="TONB_DEPENDENT_REC_2"/>
    <property type="match status" value="1"/>
</dbReference>
<evidence type="ECO:0000256" key="10">
    <source>
        <dbReference type="ARBA" id="ARBA00023237"/>
    </source>
</evidence>
<dbReference type="EMBL" id="RDQM01000017">
    <property type="protein sequence ID" value="RMW95374.1"/>
    <property type="molecule type" value="Genomic_DNA"/>
</dbReference>
<evidence type="ECO:0000256" key="6">
    <source>
        <dbReference type="ARBA" id="ARBA00022729"/>
    </source>
</evidence>
<dbReference type="InterPro" id="IPR000531">
    <property type="entry name" value="Beta-barrel_TonB"/>
</dbReference>
<accession>A0A3M6PY86</accession>
<dbReference type="PANTHER" id="PTHR30069:SF41">
    <property type="entry name" value="HEME_HEMOPEXIN UTILIZATION PROTEIN C"/>
    <property type="match status" value="1"/>
</dbReference>
<dbReference type="Pfam" id="PF00593">
    <property type="entry name" value="TonB_dep_Rec_b-barrel"/>
    <property type="match status" value="1"/>
</dbReference>
<evidence type="ECO:0000256" key="4">
    <source>
        <dbReference type="ARBA" id="ARBA00022452"/>
    </source>
</evidence>
<evidence type="ECO:0000256" key="1">
    <source>
        <dbReference type="ARBA" id="ARBA00004571"/>
    </source>
</evidence>
<reference evidence="16 17" key="1">
    <citation type="submission" date="2018-10" db="EMBL/GenBank/DDBJ databases">
        <title>Comamonadaceae CDC group NO-1 genome sequencing and assembly.</title>
        <authorList>
            <person name="Bernier A.-M."/>
            <person name="Bernard K."/>
        </authorList>
    </citation>
    <scope>NUCLEOTIDE SEQUENCE [LARGE SCALE GENOMIC DNA]</scope>
    <source>
        <strain evidence="16 17">NML970147</strain>
    </source>
</reference>
<feature type="domain" description="TonB-dependent receptor plug" evidence="15">
    <location>
        <begin position="134"/>
        <end position="242"/>
    </location>
</feature>
<dbReference type="CDD" id="cd01347">
    <property type="entry name" value="ligand_gated_channel"/>
    <property type="match status" value="1"/>
</dbReference>
<dbReference type="PANTHER" id="PTHR30069">
    <property type="entry name" value="TONB-DEPENDENT OUTER MEMBRANE RECEPTOR"/>
    <property type="match status" value="1"/>
</dbReference>
<evidence type="ECO:0000256" key="13">
    <source>
        <dbReference type="RuleBase" id="RU003357"/>
    </source>
</evidence>
<dbReference type="InterPro" id="IPR039426">
    <property type="entry name" value="TonB-dep_rcpt-like"/>
</dbReference>
<keyword evidence="3 11" id="KW-0813">Transport</keyword>
<sequence>MRGLCPTQSATSLESLLMASRPSHDEIAVDACVWARIGFCVIAFWEISSMCTACSGPSLSRLALAVLLSVQVAPAAYAQAGQVDAQGQAVAAQKPRAQPAKAAQAAQAAPAQGSAQEGVLPEVTVVGTNLPVDVQSYPGSVSVVQQEDLGRTSNVIEAMAAVPGVTTGGDSGRSTGQQFNIRGFGYQSEDRVIILQDGVRRSTALYSNHVSSFRADHDLLRRVEIVKGASSVQHGGGGIGGVVAMTNKDARDFLPSGQQAGMAAKLRYEHNNHREGYVAGAWAPQDRPVELLAYAKRGKTGDIRFSREYGANRQGQPIDTADNRENLSVAYVQGAVRLTGDQRLALSHYDYRIKNKTTWQTLYHTNYGEDPIHGKLSQQDTVLKYQFLPAHNPWLQLEASAYHSRAAYDRGYVSASGAGIQYKNADQRSGLRLSNESHFETGAIAHRLASGLSFERREEDAVYRRNGKLSDFGSMPNTYKDLGLYAHLESRLWQGRLTTQIGGRYDRFQRQIHNRQTRYRDTHFSPRLGASLEVASGLYLLANWSEAFRAPTPHETSIEGPVNPHYWYLPNPDLRPETIRETELGASLTRYGLLASGDVLRTKLMYFNGRIKDLITLRETRKGEVSPDDTPYGHYVNVDRVKRHGIEWQGSYERGPFGLGMSYATLRQIDQGTGKNTPQTFANKLALNTHLSPRAGLKLGLEVNHWFKPKPNPASTVSRGKTYWYVRKDFTITNVYAIWQPNPHGSGAFGRDFSVRVGINNLFDASYMNARDVETSSRVGKGRNVYVNLETRF</sequence>
<comment type="similarity">
    <text evidence="2 11 13">Belongs to the TonB-dependent receptor family.</text>
</comment>
<evidence type="ECO:0000256" key="11">
    <source>
        <dbReference type="PROSITE-ProRule" id="PRU01360"/>
    </source>
</evidence>
<keyword evidence="9 16" id="KW-0675">Receptor</keyword>
<name>A0A3M6PY86_9BURK</name>
<dbReference type="Gene3D" id="2.170.130.10">
    <property type="entry name" value="TonB-dependent receptor, plug domain"/>
    <property type="match status" value="1"/>
</dbReference>
<evidence type="ECO:0000256" key="2">
    <source>
        <dbReference type="ARBA" id="ARBA00009810"/>
    </source>
</evidence>
<keyword evidence="6" id="KW-0732">Signal</keyword>
<evidence type="ECO:0000313" key="17">
    <source>
        <dbReference type="Proteomes" id="UP000267521"/>
    </source>
</evidence>
<dbReference type="GO" id="GO:0015344">
    <property type="term" value="F:siderophore uptake transmembrane transporter activity"/>
    <property type="evidence" value="ECO:0007669"/>
    <property type="project" value="TreeGrafter"/>
</dbReference>
<evidence type="ECO:0000256" key="9">
    <source>
        <dbReference type="ARBA" id="ARBA00023170"/>
    </source>
</evidence>
<dbReference type="InterPro" id="IPR036942">
    <property type="entry name" value="Beta-barrel_TonB_sf"/>
</dbReference>
<gene>
    <name evidence="16" type="ORF">EBQ26_11100</name>
</gene>
<feature type="domain" description="TonB-dependent receptor-like beta-barrel" evidence="14">
    <location>
        <begin position="326"/>
        <end position="762"/>
    </location>
</feature>
<keyword evidence="8 11" id="KW-0472">Membrane</keyword>
<dbReference type="InterPro" id="IPR010917">
    <property type="entry name" value="TonB_rcpt_CS"/>
</dbReference>
<dbReference type="PROSITE" id="PS52016">
    <property type="entry name" value="TONB_DEPENDENT_REC_3"/>
    <property type="match status" value="1"/>
</dbReference>
<organism evidence="16 17">
    <name type="scientific">Allofranklinella schreckenbergeri</name>
    <dbReference type="NCBI Taxonomy" id="1076744"/>
    <lineage>
        <taxon>Bacteria</taxon>
        <taxon>Pseudomonadati</taxon>
        <taxon>Pseudomonadota</taxon>
        <taxon>Betaproteobacteria</taxon>
        <taxon>Burkholderiales</taxon>
        <taxon>Comamonadaceae</taxon>
        <taxon>Allofranklinella</taxon>
    </lineage>
</organism>
<dbReference type="AlphaFoldDB" id="A0A3M6PY86"/>
<keyword evidence="10 11" id="KW-0998">Cell outer membrane</keyword>
<feature type="short sequence motif" description="TonB C-terminal box" evidence="12">
    <location>
        <begin position="776"/>
        <end position="793"/>
    </location>
</feature>
<evidence type="ECO:0000256" key="12">
    <source>
        <dbReference type="PROSITE-ProRule" id="PRU10144"/>
    </source>
</evidence>
<dbReference type="NCBIfam" id="TIGR01785">
    <property type="entry name" value="TonB-hemin"/>
    <property type="match status" value="1"/>
</dbReference>